<proteinExistence type="inferred from homology"/>
<evidence type="ECO:0000256" key="6">
    <source>
        <dbReference type="ARBA" id="ARBA00022692"/>
    </source>
</evidence>
<comment type="catalytic activity">
    <reaction evidence="16 17">
        <text>di-trans,octa-cis-undecaprenyl diphosphate + H2O = di-trans,octa-cis-undecaprenyl phosphate + phosphate + H(+)</text>
        <dbReference type="Rhea" id="RHEA:28094"/>
        <dbReference type="ChEBI" id="CHEBI:15377"/>
        <dbReference type="ChEBI" id="CHEBI:15378"/>
        <dbReference type="ChEBI" id="CHEBI:43474"/>
        <dbReference type="ChEBI" id="CHEBI:58405"/>
        <dbReference type="ChEBI" id="CHEBI:60392"/>
        <dbReference type="EC" id="3.6.1.27"/>
    </reaction>
</comment>
<dbReference type="GO" id="GO:0050380">
    <property type="term" value="F:undecaprenyl-diphosphatase activity"/>
    <property type="evidence" value="ECO:0007669"/>
    <property type="project" value="UniProtKB-UniRule"/>
</dbReference>
<keyword evidence="11 17" id="KW-0472">Membrane</keyword>
<keyword evidence="5 17" id="KW-1003">Cell membrane</keyword>
<dbReference type="InterPro" id="IPR003824">
    <property type="entry name" value="UppP"/>
</dbReference>
<comment type="subcellular location">
    <subcellularLocation>
        <location evidence="1 17">Cell membrane</location>
        <topology evidence="1 17">Multi-pass membrane protein</topology>
    </subcellularLocation>
</comment>
<evidence type="ECO:0000256" key="1">
    <source>
        <dbReference type="ARBA" id="ARBA00004651"/>
    </source>
</evidence>
<evidence type="ECO:0000256" key="11">
    <source>
        <dbReference type="ARBA" id="ARBA00023136"/>
    </source>
</evidence>
<comment type="miscellaneous">
    <text evidence="17">Bacitracin is thought to be involved in the inhibition of peptidoglycan synthesis by sequestering undecaprenyl diphosphate, thereby reducing the pool of lipid carrier available.</text>
</comment>
<dbReference type="GO" id="GO:0009252">
    <property type="term" value="P:peptidoglycan biosynthetic process"/>
    <property type="evidence" value="ECO:0007669"/>
    <property type="project" value="UniProtKB-KW"/>
</dbReference>
<evidence type="ECO:0000256" key="7">
    <source>
        <dbReference type="ARBA" id="ARBA00022801"/>
    </source>
</evidence>
<feature type="transmembrane region" description="Helical" evidence="17">
    <location>
        <begin position="112"/>
        <end position="133"/>
    </location>
</feature>
<evidence type="ECO:0000256" key="4">
    <source>
        <dbReference type="ARBA" id="ARBA00021581"/>
    </source>
</evidence>
<dbReference type="PANTHER" id="PTHR30622:SF3">
    <property type="entry name" value="UNDECAPRENYL-DIPHOSPHATASE"/>
    <property type="match status" value="1"/>
</dbReference>
<feature type="transmembrane region" description="Helical" evidence="17">
    <location>
        <begin position="154"/>
        <end position="183"/>
    </location>
</feature>
<reference evidence="18 19" key="1">
    <citation type="submission" date="2020-08" db="EMBL/GenBank/DDBJ databases">
        <title>Genomic Encyclopedia of Type Strains, Phase IV (KMG-IV): sequencing the most valuable type-strain genomes for metagenomic binning, comparative biology and taxonomic classification.</title>
        <authorList>
            <person name="Goeker M."/>
        </authorList>
    </citation>
    <scope>NUCLEOTIDE SEQUENCE [LARGE SCALE GENOMIC DNA]</scope>
    <source>
        <strain evidence="18 19">DSM 24661</strain>
    </source>
</reference>
<dbReference type="GO" id="GO:0071555">
    <property type="term" value="P:cell wall organization"/>
    <property type="evidence" value="ECO:0007669"/>
    <property type="project" value="UniProtKB-KW"/>
</dbReference>
<dbReference type="PANTHER" id="PTHR30622">
    <property type="entry name" value="UNDECAPRENYL-DIPHOSPHATASE"/>
    <property type="match status" value="1"/>
</dbReference>
<protein>
    <recommendedName>
        <fullName evidence="4 17">Undecaprenyl-diphosphatase</fullName>
        <ecNumber evidence="3 17">3.6.1.27</ecNumber>
    </recommendedName>
    <alternativeName>
        <fullName evidence="15 17">Bacitracin resistance protein</fullName>
    </alternativeName>
    <alternativeName>
        <fullName evidence="14 17">Undecaprenyl pyrophosphate phosphatase</fullName>
    </alternativeName>
</protein>
<feature type="transmembrane region" description="Helical" evidence="17">
    <location>
        <begin position="87"/>
        <end position="106"/>
    </location>
</feature>
<keyword evidence="13 17" id="KW-0961">Cell wall biogenesis/degradation</keyword>
<dbReference type="GO" id="GO:0005886">
    <property type="term" value="C:plasma membrane"/>
    <property type="evidence" value="ECO:0007669"/>
    <property type="project" value="UniProtKB-SubCell"/>
</dbReference>
<evidence type="ECO:0000256" key="12">
    <source>
        <dbReference type="ARBA" id="ARBA00023251"/>
    </source>
</evidence>
<dbReference type="NCBIfam" id="NF001390">
    <property type="entry name" value="PRK00281.1-4"/>
    <property type="match status" value="1"/>
</dbReference>
<feature type="transmembrane region" description="Helical" evidence="17">
    <location>
        <begin position="189"/>
        <end position="211"/>
    </location>
</feature>
<keyword evidence="9 17" id="KW-0573">Peptidoglycan synthesis</keyword>
<evidence type="ECO:0000256" key="5">
    <source>
        <dbReference type="ARBA" id="ARBA00022475"/>
    </source>
</evidence>
<evidence type="ECO:0000256" key="15">
    <source>
        <dbReference type="ARBA" id="ARBA00032932"/>
    </source>
</evidence>
<dbReference type="NCBIfam" id="TIGR00753">
    <property type="entry name" value="undec_PP_bacA"/>
    <property type="match status" value="1"/>
</dbReference>
<evidence type="ECO:0000256" key="16">
    <source>
        <dbReference type="ARBA" id="ARBA00047594"/>
    </source>
</evidence>
<dbReference type="Pfam" id="PF02673">
    <property type="entry name" value="BacA"/>
    <property type="match status" value="1"/>
</dbReference>
<keyword evidence="7 17" id="KW-0378">Hydrolase</keyword>
<gene>
    <name evidence="17" type="primary">uppP</name>
    <name evidence="18" type="ORF">HNR32_000215</name>
</gene>
<dbReference type="NCBIfam" id="NF001389">
    <property type="entry name" value="PRK00281.1-2"/>
    <property type="match status" value="1"/>
</dbReference>
<name>A0A840UBK6_9FIRM</name>
<dbReference type="HAMAP" id="MF_01006">
    <property type="entry name" value="Undec_diphosphatase"/>
    <property type="match status" value="1"/>
</dbReference>
<dbReference type="Proteomes" id="UP000559117">
    <property type="component" value="Unassembled WGS sequence"/>
</dbReference>
<feature type="transmembrane region" description="Helical" evidence="17">
    <location>
        <begin position="256"/>
        <end position="272"/>
    </location>
</feature>
<evidence type="ECO:0000256" key="3">
    <source>
        <dbReference type="ARBA" id="ARBA00012374"/>
    </source>
</evidence>
<dbReference type="AlphaFoldDB" id="A0A840UBK6"/>
<evidence type="ECO:0000256" key="9">
    <source>
        <dbReference type="ARBA" id="ARBA00022984"/>
    </source>
</evidence>
<keyword evidence="6 17" id="KW-0812">Transmembrane</keyword>
<dbReference type="GO" id="GO:0008360">
    <property type="term" value="P:regulation of cell shape"/>
    <property type="evidence" value="ECO:0007669"/>
    <property type="project" value="UniProtKB-KW"/>
</dbReference>
<dbReference type="GO" id="GO:0046677">
    <property type="term" value="P:response to antibiotic"/>
    <property type="evidence" value="ECO:0007669"/>
    <property type="project" value="UniProtKB-UniRule"/>
</dbReference>
<dbReference type="RefSeq" id="WP_221300530.1">
    <property type="nucleotide sequence ID" value="NZ_JACHFH010000002.1"/>
</dbReference>
<evidence type="ECO:0000256" key="17">
    <source>
        <dbReference type="HAMAP-Rule" id="MF_01006"/>
    </source>
</evidence>
<evidence type="ECO:0000256" key="2">
    <source>
        <dbReference type="ARBA" id="ARBA00010621"/>
    </source>
</evidence>
<keyword evidence="12 17" id="KW-0046">Antibiotic resistance</keyword>
<comment type="caution">
    <text evidence="18">The sequence shown here is derived from an EMBL/GenBank/DDBJ whole genome shotgun (WGS) entry which is preliminary data.</text>
</comment>
<evidence type="ECO:0000256" key="10">
    <source>
        <dbReference type="ARBA" id="ARBA00022989"/>
    </source>
</evidence>
<organism evidence="18 19">
    <name type="scientific">Pectinatus brassicae</name>
    <dbReference type="NCBI Taxonomy" id="862415"/>
    <lineage>
        <taxon>Bacteria</taxon>
        <taxon>Bacillati</taxon>
        <taxon>Bacillota</taxon>
        <taxon>Negativicutes</taxon>
        <taxon>Selenomonadales</taxon>
        <taxon>Selenomonadaceae</taxon>
        <taxon>Pectinatus</taxon>
    </lineage>
</organism>
<keyword evidence="10 17" id="KW-1133">Transmembrane helix</keyword>
<dbReference type="NCBIfam" id="NF001391">
    <property type="entry name" value="PRK00281.1-5"/>
    <property type="match status" value="1"/>
</dbReference>
<comment type="function">
    <text evidence="17">Catalyzes the dephosphorylation of undecaprenyl diphosphate (UPP). Confers resistance to bacitracin.</text>
</comment>
<dbReference type="EMBL" id="JACHFH010000002">
    <property type="protein sequence ID" value="MBB5335101.1"/>
    <property type="molecule type" value="Genomic_DNA"/>
</dbReference>
<keyword evidence="19" id="KW-1185">Reference proteome</keyword>
<evidence type="ECO:0000256" key="8">
    <source>
        <dbReference type="ARBA" id="ARBA00022960"/>
    </source>
</evidence>
<comment type="similarity">
    <text evidence="2 17">Belongs to the UppP family.</text>
</comment>
<evidence type="ECO:0000256" key="13">
    <source>
        <dbReference type="ARBA" id="ARBA00023316"/>
    </source>
</evidence>
<keyword evidence="8 17" id="KW-0133">Cell shape</keyword>
<feature type="transmembrane region" description="Helical" evidence="17">
    <location>
        <begin position="48"/>
        <end position="66"/>
    </location>
</feature>
<feature type="transmembrane region" description="Helical" evidence="17">
    <location>
        <begin position="223"/>
        <end position="244"/>
    </location>
</feature>
<dbReference type="EC" id="3.6.1.27" evidence="3 17"/>
<evidence type="ECO:0000313" key="19">
    <source>
        <dbReference type="Proteomes" id="UP000559117"/>
    </source>
</evidence>
<accession>A0A840UBK6</accession>
<sequence>MDILIIIKAVILGIVEGLTEWLPISSTGHMILVNEFIHMPVDTKFMDMFLVVIQLGAILSVVTMNFTKLNPFSDHKKLFERKETFSLWGKVIFACIPAGIIGLLFNKYMEEHFMNAHVVAFTLIIYGILFIVVENYNSNRQPRINTLAELDYKTAFIIGLFQVLALVPGTSRSGATILGGLLFGVSRYIAAEFTFFLAIPIMFGASLLKLIKFGFNYTGNEIIILLVGMIIAYIVSIISIKFLLRYIRNNDFKVFGWYRIILGIIILAYFLLQ</sequence>
<evidence type="ECO:0000313" key="18">
    <source>
        <dbReference type="EMBL" id="MBB5335101.1"/>
    </source>
</evidence>
<evidence type="ECO:0000256" key="14">
    <source>
        <dbReference type="ARBA" id="ARBA00032707"/>
    </source>
</evidence>